<comment type="caution">
    <text evidence="3">The sequence shown here is derived from an EMBL/GenBank/DDBJ whole genome shotgun (WGS) entry which is preliminary data.</text>
</comment>
<accession>A0A3P1BTE5</accession>
<dbReference type="Gene3D" id="3.40.50.720">
    <property type="entry name" value="NAD(P)-binding Rossmann-like Domain"/>
    <property type="match status" value="1"/>
</dbReference>
<dbReference type="AlphaFoldDB" id="A0A3P1BTE5"/>
<proteinExistence type="predicted"/>
<sequence>MKNLKFAVIGTGFWANYQIPAWFEVGGVELLALYNRTRSKADVLAQQFKVPYVYDRVEDLLDRHSPELDFVDIITDVDTHAPLTALAASYGLDVICQKPMSTGLEAARNMLEDSRRANVRLLIHENFRWQAPIRKLQEIINSGAIGKPFKARLSFCSGFPVFANQPFLADLEQFILTDIGSHLLDVCRFLFGEVASLYCQTRRVNPRIKGEDVANVLMQMRSGLSCYAEMSYASILEKEAFPQTLAVVEGETGSVVLTHDFQLRISTRQGTVLAEGNPTLYSWLDPAYAVVHSSIVDCNRNLLAGLRGTGRAETTAEDNFETIRLVYAAYESAARNEVVYL</sequence>
<dbReference type="SUPFAM" id="SSF55347">
    <property type="entry name" value="Glyceraldehyde-3-phosphate dehydrogenase-like, C-terminal domain"/>
    <property type="match status" value="1"/>
</dbReference>
<evidence type="ECO:0000259" key="2">
    <source>
        <dbReference type="Pfam" id="PF22725"/>
    </source>
</evidence>
<dbReference type="SUPFAM" id="SSF51735">
    <property type="entry name" value="NAD(P)-binding Rossmann-fold domains"/>
    <property type="match status" value="1"/>
</dbReference>
<dbReference type="OrthoDB" id="9795543at2"/>
<dbReference type="RefSeq" id="WP_124874871.1">
    <property type="nucleotide sequence ID" value="NZ_RQJO01000008.1"/>
</dbReference>
<dbReference type="PANTHER" id="PTHR43708:SF8">
    <property type="entry name" value="OXIDOREDUCTASE"/>
    <property type="match status" value="1"/>
</dbReference>
<dbReference type="GO" id="GO:0000166">
    <property type="term" value="F:nucleotide binding"/>
    <property type="evidence" value="ECO:0007669"/>
    <property type="project" value="InterPro"/>
</dbReference>
<dbReference type="InterPro" id="IPR036291">
    <property type="entry name" value="NAD(P)-bd_dom_sf"/>
</dbReference>
<protein>
    <submittedName>
        <fullName evidence="3">Gfo/Idh/MocA family oxidoreductase</fullName>
    </submittedName>
</protein>
<dbReference type="Pfam" id="PF22725">
    <property type="entry name" value="GFO_IDH_MocA_C3"/>
    <property type="match status" value="1"/>
</dbReference>
<dbReference type="Pfam" id="PF01408">
    <property type="entry name" value="GFO_IDH_MocA"/>
    <property type="match status" value="1"/>
</dbReference>
<dbReference type="InterPro" id="IPR051317">
    <property type="entry name" value="Gfo/Idh/MocA_oxidoreduct"/>
</dbReference>
<keyword evidence="4" id="KW-1185">Reference proteome</keyword>
<evidence type="ECO:0000313" key="4">
    <source>
        <dbReference type="Proteomes" id="UP000271925"/>
    </source>
</evidence>
<dbReference type="EMBL" id="RQJO01000008">
    <property type="protein sequence ID" value="RRB04292.1"/>
    <property type="molecule type" value="Genomic_DNA"/>
</dbReference>
<dbReference type="PANTHER" id="PTHR43708">
    <property type="entry name" value="CONSERVED EXPRESSED OXIDOREDUCTASE (EUROFUNG)"/>
    <property type="match status" value="1"/>
</dbReference>
<organism evidence="3 4">
    <name type="scientific">Larkinella rosea</name>
    <dbReference type="NCBI Taxonomy" id="2025312"/>
    <lineage>
        <taxon>Bacteria</taxon>
        <taxon>Pseudomonadati</taxon>
        <taxon>Bacteroidota</taxon>
        <taxon>Cytophagia</taxon>
        <taxon>Cytophagales</taxon>
        <taxon>Spirosomataceae</taxon>
        <taxon>Larkinella</taxon>
    </lineage>
</organism>
<dbReference type="InterPro" id="IPR000683">
    <property type="entry name" value="Gfo/Idh/MocA-like_OxRdtase_N"/>
</dbReference>
<gene>
    <name evidence="3" type="ORF">EHT25_12315</name>
</gene>
<name>A0A3P1BTE5_9BACT</name>
<reference evidence="3 4" key="1">
    <citation type="submission" date="2018-11" db="EMBL/GenBank/DDBJ databases">
        <authorList>
            <person name="Zhou Z."/>
            <person name="Wang G."/>
        </authorList>
    </citation>
    <scope>NUCLEOTIDE SEQUENCE [LARGE SCALE GENOMIC DNA]</scope>
    <source>
        <strain evidence="3 4">KCTC52004</strain>
    </source>
</reference>
<feature type="domain" description="Gfo/Idh/MocA-like oxidoreductase N-terminal" evidence="1">
    <location>
        <begin position="4"/>
        <end position="122"/>
    </location>
</feature>
<feature type="domain" description="GFO/IDH/MocA-like oxidoreductase" evidence="2">
    <location>
        <begin position="133"/>
        <end position="255"/>
    </location>
</feature>
<evidence type="ECO:0000313" key="3">
    <source>
        <dbReference type="EMBL" id="RRB04292.1"/>
    </source>
</evidence>
<evidence type="ECO:0000259" key="1">
    <source>
        <dbReference type="Pfam" id="PF01408"/>
    </source>
</evidence>
<dbReference type="Gene3D" id="3.30.360.10">
    <property type="entry name" value="Dihydrodipicolinate Reductase, domain 2"/>
    <property type="match status" value="1"/>
</dbReference>
<dbReference type="InterPro" id="IPR055170">
    <property type="entry name" value="GFO_IDH_MocA-like_dom"/>
</dbReference>
<dbReference type="Proteomes" id="UP000271925">
    <property type="component" value="Unassembled WGS sequence"/>
</dbReference>